<reference evidence="2 3" key="1">
    <citation type="submission" date="2019-11" db="EMBL/GenBank/DDBJ databases">
        <title>Comparative genomics of hydrocarbon-degrading Desulfosarcina strains.</title>
        <authorList>
            <person name="Watanabe M."/>
            <person name="Kojima H."/>
            <person name="Fukui M."/>
        </authorList>
    </citation>
    <scope>NUCLEOTIDE SEQUENCE [LARGE SCALE GENOMIC DNA]</scope>
    <source>
        <strain evidence="2 3">PP31</strain>
    </source>
</reference>
<accession>A0A5K7Z3H2</accession>
<dbReference type="AlphaFoldDB" id="A0A5K7Z3H2"/>
<dbReference type="OrthoDB" id="5464739at2"/>
<dbReference type="Proteomes" id="UP000427769">
    <property type="component" value="Chromosome"/>
</dbReference>
<keyword evidence="1" id="KW-1133">Transmembrane helix</keyword>
<evidence type="ECO:0000256" key="1">
    <source>
        <dbReference type="SAM" id="Phobius"/>
    </source>
</evidence>
<protein>
    <submittedName>
        <fullName evidence="2">Uncharacterized protein</fullName>
    </submittedName>
</protein>
<sequence length="437" mass="48703">MKTIVIRFSYALIVFFLILMNISYVAWAAEDRASTSGMPENSRQMTQEELQAAVISYANRYIAIVGQAAVRLEAAIPTDQARLNAARRKVYSITAVVETAAGPNPGPALLDLVVTATLNRMVWEEYWRPQIFGKPATIMVEAFKTMEVDAWELAAKVMTHEQRQEFRDLINDWYANHPEQVFVDYVTFSDFGDIGTKPNLKNIQKPGGLLAPIREATEAVDDVRMTVERAMFLLAKMQLIMGSQAELVYRNLIVQPEMKTMLTDISGLKQTADRYAVLLEKLPQQVSEERKAILDAIDDKAAAIHDVNTGVQATLRQADITLKSLQQTTVAASDLVASTDALLARFETGESAEPVTMADYIKAIETLQAVLSDFNQIILTVDQTGIPLISTVLDQFNRSAEERVDHIFWRLLILIVAAGCMGVVIIAVYNLSKRRSK</sequence>
<feature type="transmembrane region" description="Helical" evidence="1">
    <location>
        <begin position="407"/>
        <end position="431"/>
    </location>
</feature>
<evidence type="ECO:0000313" key="2">
    <source>
        <dbReference type="EMBL" id="BBO74809.1"/>
    </source>
</evidence>
<keyword evidence="3" id="KW-1185">Reference proteome</keyword>
<gene>
    <name evidence="2" type="ORF">DSCW_22260</name>
</gene>
<keyword evidence="1" id="KW-0472">Membrane</keyword>
<proteinExistence type="predicted"/>
<name>A0A5K7Z3H2_9BACT</name>
<dbReference type="EMBL" id="AP021875">
    <property type="protein sequence ID" value="BBO74809.1"/>
    <property type="molecule type" value="Genomic_DNA"/>
</dbReference>
<dbReference type="RefSeq" id="WP_155303791.1">
    <property type="nucleotide sequence ID" value="NZ_AP021875.1"/>
</dbReference>
<keyword evidence="1" id="KW-0812">Transmembrane</keyword>
<organism evidence="2 3">
    <name type="scientific">Desulfosarcina widdelii</name>
    <dbReference type="NCBI Taxonomy" id="947919"/>
    <lineage>
        <taxon>Bacteria</taxon>
        <taxon>Pseudomonadati</taxon>
        <taxon>Thermodesulfobacteriota</taxon>
        <taxon>Desulfobacteria</taxon>
        <taxon>Desulfobacterales</taxon>
        <taxon>Desulfosarcinaceae</taxon>
        <taxon>Desulfosarcina</taxon>
    </lineage>
</organism>
<evidence type="ECO:0000313" key="3">
    <source>
        <dbReference type="Proteomes" id="UP000427769"/>
    </source>
</evidence>
<dbReference type="KEGG" id="dwd:DSCW_22260"/>